<feature type="region of interest" description="Disordered" evidence="1">
    <location>
        <begin position="300"/>
        <end position="324"/>
    </location>
</feature>
<evidence type="ECO:0000313" key="3">
    <source>
        <dbReference type="EMBL" id="KAF4683931.1"/>
    </source>
</evidence>
<proteinExistence type="predicted"/>
<feature type="region of interest" description="Disordered" evidence="1">
    <location>
        <begin position="379"/>
        <end position="406"/>
    </location>
</feature>
<organism evidence="3 4">
    <name type="scientific">Perkinsus olseni</name>
    <name type="common">Perkinsus atlanticus</name>
    <dbReference type="NCBI Taxonomy" id="32597"/>
    <lineage>
        <taxon>Eukaryota</taxon>
        <taxon>Sar</taxon>
        <taxon>Alveolata</taxon>
        <taxon>Perkinsozoa</taxon>
        <taxon>Perkinsea</taxon>
        <taxon>Perkinsida</taxon>
        <taxon>Perkinsidae</taxon>
        <taxon>Perkinsus</taxon>
    </lineage>
</organism>
<dbReference type="Proteomes" id="UP000541610">
    <property type="component" value="Unassembled WGS sequence"/>
</dbReference>
<evidence type="ECO:0000313" key="4">
    <source>
        <dbReference type="Proteomes" id="UP000541610"/>
    </source>
</evidence>
<dbReference type="OrthoDB" id="417481at2759"/>
<feature type="compositionally biased region" description="Low complexity" evidence="1">
    <location>
        <begin position="106"/>
        <end position="122"/>
    </location>
</feature>
<sequence>MAVHNFPLPSPGASDDNNIDALIREIYLLQQAGLVTQETSVTGLVNLISISNPALVPPLLRVIRDQNTAIGEVDDGGSKKSLDPPTTAVDYSVDVVPENIGGPDRGVGLSRAASRSGSSEGGDSNAGGHASADQSSWTNGMERVEVDALLNNDSERRTTVMIKKIPRRFTVSTLRDLIEKECPALQNGGYDLLYLPVDTAKVANRGYAFINFTTPRYLLVFTLVFQGYEWFPQRKRRTEGLNSTKACEIYFAHIQGKEATIRSVDPTGSKRSNSPNYESIGDDKVWILGFTDSRKKRVTTTTATNTTTTYHSSSSYPTPRPLRRNGVFKPHYARCLSNASTSSNTTPRGDSLSSSSLPLLNRAISCSCSNLRQSPMVASVSGCNRRPHHENNNHTAESSNSRARDF</sequence>
<feature type="compositionally biased region" description="Low complexity" evidence="1">
    <location>
        <begin position="300"/>
        <end position="309"/>
    </location>
</feature>
<reference evidence="3 4" key="1">
    <citation type="submission" date="2020-04" db="EMBL/GenBank/DDBJ databases">
        <title>Perkinsus olseni comparative genomics.</title>
        <authorList>
            <person name="Bogema D.R."/>
        </authorList>
    </citation>
    <scope>NUCLEOTIDE SEQUENCE [LARGE SCALE GENOMIC DNA]</scope>
    <source>
        <strain evidence="3">00978-12</strain>
    </source>
</reference>
<feature type="domain" description="Mei2-like C-terminal RNA recognition motif" evidence="2">
    <location>
        <begin position="157"/>
        <end position="262"/>
    </location>
</feature>
<feature type="compositionally biased region" description="Polar residues" evidence="1">
    <location>
        <begin position="393"/>
        <end position="406"/>
    </location>
</feature>
<dbReference type="InterPro" id="IPR035979">
    <property type="entry name" value="RBD_domain_sf"/>
</dbReference>
<dbReference type="AlphaFoldDB" id="A0A7J6NLG2"/>
<evidence type="ECO:0000256" key="1">
    <source>
        <dbReference type="SAM" id="MobiDB-lite"/>
    </source>
</evidence>
<dbReference type="SUPFAM" id="SSF54928">
    <property type="entry name" value="RNA-binding domain, RBD"/>
    <property type="match status" value="1"/>
</dbReference>
<dbReference type="Pfam" id="PF04059">
    <property type="entry name" value="RRM_2"/>
    <property type="match status" value="1"/>
</dbReference>
<name>A0A7J6NLG2_PEROL</name>
<dbReference type="InterPro" id="IPR007201">
    <property type="entry name" value="Mei2-like_Rrm_C"/>
</dbReference>
<feature type="region of interest" description="Disordered" evidence="1">
    <location>
        <begin position="96"/>
        <end position="137"/>
    </location>
</feature>
<dbReference type="EMBL" id="JABANP010000337">
    <property type="protein sequence ID" value="KAF4683931.1"/>
    <property type="molecule type" value="Genomic_DNA"/>
</dbReference>
<protein>
    <recommendedName>
        <fullName evidence="2">Mei2-like C-terminal RNA recognition motif domain-containing protein</fullName>
    </recommendedName>
</protein>
<evidence type="ECO:0000259" key="2">
    <source>
        <dbReference type="Pfam" id="PF04059"/>
    </source>
</evidence>
<dbReference type="GO" id="GO:0003676">
    <property type="term" value="F:nucleic acid binding"/>
    <property type="evidence" value="ECO:0007669"/>
    <property type="project" value="InterPro"/>
</dbReference>
<accession>A0A7J6NLG2</accession>
<comment type="caution">
    <text evidence="3">The sequence shown here is derived from an EMBL/GenBank/DDBJ whole genome shotgun (WGS) entry which is preliminary data.</text>
</comment>
<gene>
    <name evidence="3" type="ORF">FOZ60_008402</name>
</gene>